<feature type="domain" description="S1 motif" evidence="2">
    <location>
        <begin position="154"/>
        <end position="214"/>
    </location>
</feature>
<organism evidence="3 4">
    <name type="scientific">Sporolactobacillus putidus</name>
    <dbReference type="NCBI Taxonomy" id="492735"/>
    <lineage>
        <taxon>Bacteria</taxon>
        <taxon>Bacillati</taxon>
        <taxon>Bacillota</taxon>
        <taxon>Bacilli</taxon>
        <taxon>Bacillales</taxon>
        <taxon>Sporolactobacillaceae</taxon>
        <taxon>Sporolactobacillus</taxon>
    </lineage>
</organism>
<dbReference type="InterPro" id="IPR048588">
    <property type="entry name" value="CvfB_S1_2nd"/>
</dbReference>
<dbReference type="RefSeq" id="WP_188801387.1">
    <property type="nucleotide sequence ID" value="NZ_BMOK01000001.1"/>
</dbReference>
<dbReference type="InterPro" id="IPR012340">
    <property type="entry name" value="NA-bd_OB-fold"/>
</dbReference>
<dbReference type="EMBL" id="BMOK01000001">
    <property type="protein sequence ID" value="GGL43376.1"/>
    <property type="molecule type" value="Genomic_DNA"/>
</dbReference>
<dbReference type="Gene3D" id="1.10.10.10">
    <property type="entry name" value="Winged helix-like DNA-binding domain superfamily/Winged helix DNA-binding domain"/>
    <property type="match status" value="1"/>
</dbReference>
<dbReference type="Pfam" id="PF21191">
    <property type="entry name" value="CvfB_1st"/>
    <property type="match status" value="1"/>
</dbReference>
<proteinExistence type="inferred from homology"/>
<dbReference type="InterPro" id="IPR048587">
    <property type="entry name" value="CvfB_S1_3rd"/>
</dbReference>
<dbReference type="Pfam" id="PF17783">
    <property type="entry name" value="WHD_CvfB"/>
    <property type="match status" value="1"/>
</dbReference>
<dbReference type="PANTHER" id="PTHR37296:SF1">
    <property type="entry name" value="CONSERVED VIRULENCE FACTOR B"/>
    <property type="match status" value="1"/>
</dbReference>
<dbReference type="InterPro" id="IPR040764">
    <property type="entry name" value="CvfB_WH"/>
</dbReference>
<dbReference type="PIRSF" id="PIRSF012524">
    <property type="entry name" value="YitL_S1"/>
    <property type="match status" value="1"/>
</dbReference>
<dbReference type="PROSITE" id="PS50126">
    <property type="entry name" value="S1"/>
    <property type="match status" value="1"/>
</dbReference>
<dbReference type="Pfam" id="PF13509">
    <property type="entry name" value="S1_2"/>
    <property type="match status" value="1"/>
</dbReference>
<dbReference type="InterPro" id="IPR039566">
    <property type="entry name" value="CvfB_S1_st"/>
</dbReference>
<accession>A0A917VZD6</accession>
<protein>
    <recommendedName>
        <fullName evidence="2">S1 motif domain-containing protein</fullName>
    </recommendedName>
</protein>
<dbReference type="Proteomes" id="UP000654670">
    <property type="component" value="Unassembled WGS sequence"/>
</dbReference>
<reference evidence="3" key="1">
    <citation type="journal article" date="2014" name="Int. J. Syst. Evol. Microbiol.">
        <title>Complete genome sequence of Corynebacterium casei LMG S-19264T (=DSM 44701T), isolated from a smear-ripened cheese.</title>
        <authorList>
            <consortium name="US DOE Joint Genome Institute (JGI-PGF)"/>
            <person name="Walter F."/>
            <person name="Albersmeier A."/>
            <person name="Kalinowski J."/>
            <person name="Ruckert C."/>
        </authorList>
    </citation>
    <scope>NUCLEOTIDE SEQUENCE</scope>
    <source>
        <strain evidence="3">JCM 15325</strain>
    </source>
</reference>
<dbReference type="InterPro" id="IPR036388">
    <property type="entry name" value="WH-like_DNA-bd_sf"/>
</dbReference>
<dbReference type="GO" id="GO:0003676">
    <property type="term" value="F:nucleic acid binding"/>
    <property type="evidence" value="ECO:0007669"/>
    <property type="project" value="InterPro"/>
</dbReference>
<evidence type="ECO:0000313" key="3">
    <source>
        <dbReference type="EMBL" id="GGL43376.1"/>
    </source>
</evidence>
<name>A0A917VZD6_9BACL</name>
<dbReference type="Gene3D" id="2.40.50.140">
    <property type="entry name" value="Nucleic acid-binding proteins"/>
    <property type="match status" value="2"/>
</dbReference>
<dbReference type="InterPro" id="IPR014464">
    <property type="entry name" value="CvfB_fam"/>
</dbReference>
<gene>
    <name evidence="3" type="primary">yitL</name>
    <name evidence="3" type="ORF">GCM10007968_04130</name>
</gene>
<dbReference type="AlphaFoldDB" id="A0A917VZD6"/>
<dbReference type="PANTHER" id="PTHR37296">
    <property type="entry name" value="CONSERVED VIRULENCE FACTOR B"/>
    <property type="match status" value="1"/>
</dbReference>
<dbReference type="SUPFAM" id="SSF50249">
    <property type="entry name" value="Nucleic acid-binding proteins"/>
    <property type="match status" value="1"/>
</dbReference>
<sequence length="289" mass="33043">METLKAGTVVTLEFSHKAPFGYFLTDGTQEILLHENDAVQPFDEHAPQKVFLYQDHQGRLAATMHIPDIRLGVYNWARIAGMRKKYGVFVDIGINKDVLLSKDDLPDEWPDWPAEGDRVYCSLKLDKKNRLFARLADEPIMRMLSVPASEDLFNQEVDAAVYRLLSEGAHLITDEGYLGFMHNSEKEGRLRLGQSIHCRVIDVKEDGTINLSMHARSYESIDKHTAAILEYMNARGGAMPYWDKSLPEDIRNRFSISKGDFKKALGKLMKEDKIYQKDGWSYIRGAEKN</sequence>
<evidence type="ECO:0000259" key="2">
    <source>
        <dbReference type="PROSITE" id="PS50126"/>
    </source>
</evidence>
<evidence type="ECO:0000256" key="1">
    <source>
        <dbReference type="PIRNR" id="PIRNR012524"/>
    </source>
</evidence>
<dbReference type="Pfam" id="PF21543">
    <property type="entry name" value="CvfB_2nd"/>
    <property type="match status" value="1"/>
</dbReference>
<comment type="similarity">
    <text evidence="1">Belongs to the CvfB family.</text>
</comment>
<reference evidence="3" key="2">
    <citation type="submission" date="2020-09" db="EMBL/GenBank/DDBJ databases">
        <authorList>
            <person name="Sun Q."/>
            <person name="Ohkuma M."/>
        </authorList>
    </citation>
    <scope>NUCLEOTIDE SEQUENCE</scope>
    <source>
        <strain evidence="3">JCM 15325</strain>
    </source>
</reference>
<comment type="caution">
    <text evidence="3">The sequence shown here is derived from an EMBL/GenBank/DDBJ whole genome shotgun (WGS) entry which is preliminary data.</text>
</comment>
<evidence type="ECO:0000313" key="4">
    <source>
        <dbReference type="Proteomes" id="UP000654670"/>
    </source>
</evidence>
<dbReference type="InterPro" id="IPR003029">
    <property type="entry name" value="S1_domain"/>
</dbReference>
<dbReference type="SMART" id="SM00316">
    <property type="entry name" value="S1"/>
    <property type="match status" value="2"/>
</dbReference>
<keyword evidence="4" id="KW-1185">Reference proteome</keyword>